<evidence type="ECO:0000259" key="1">
    <source>
        <dbReference type="PROSITE" id="PS50042"/>
    </source>
</evidence>
<name>A0A4R9LV94_9LEPT</name>
<comment type="caution">
    <text evidence="2">The sequence shown here is derived from an EMBL/GenBank/DDBJ whole genome shotgun (WGS) entry which is preliminary data.</text>
</comment>
<organism evidence="2 3">
    <name type="scientific">Leptospira idonii</name>
    <dbReference type="NCBI Taxonomy" id="1193500"/>
    <lineage>
        <taxon>Bacteria</taxon>
        <taxon>Pseudomonadati</taxon>
        <taxon>Spirochaetota</taxon>
        <taxon>Spirochaetia</taxon>
        <taxon>Leptospirales</taxon>
        <taxon>Leptospiraceae</taxon>
        <taxon>Leptospira</taxon>
    </lineage>
</organism>
<dbReference type="InterPro" id="IPR000595">
    <property type="entry name" value="cNMP-bd_dom"/>
</dbReference>
<dbReference type="Pfam" id="PF00027">
    <property type="entry name" value="cNMP_binding"/>
    <property type="match status" value="2"/>
</dbReference>
<dbReference type="PANTHER" id="PTHR24567">
    <property type="entry name" value="CRP FAMILY TRANSCRIPTIONAL REGULATORY PROTEIN"/>
    <property type="match status" value="1"/>
</dbReference>
<dbReference type="GO" id="GO:0003700">
    <property type="term" value="F:DNA-binding transcription factor activity"/>
    <property type="evidence" value="ECO:0007669"/>
    <property type="project" value="TreeGrafter"/>
</dbReference>
<feature type="domain" description="Cyclic nucleotide-binding" evidence="1">
    <location>
        <begin position="1"/>
        <end position="110"/>
    </location>
</feature>
<sequence>MAEDEVKVVNYPKGAAIVVQNAVNPGIFYIVRSGKVAVDSEHIQIDHELTSYNQGDSFGLVSALTEHHFLVTLFAETDVELLQIPIRLLGSFLKENKELAMKILRLYSHELRALQRNLSRANQPADREYFPEKLIQNAKTYIAWQKPDLAAHSLYRYIEWAKTHPGSNQIPEAESLLTQIRSKLKPIEWKHQKNTLNAGDVIFVESEMNRDIFVVLEGNVKLFSIVRGFEYVIDVLGVGEIFGEMSLIDNAPRMASAVVETPATILRVTPENIFETVGESLLQKIFESIARRIWFSHQRLIILRMQSPVKRLYAFLYNSIRDQDIRKGTNLTTSYATTYQFPVTFEELCSMCGIIKVKNETIEEFLTDSNIVISKDRISVKSRKRIEERLGQYKTKQGQILAKLG</sequence>
<dbReference type="GO" id="GO:0005829">
    <property type="term" value="C:cytosol"/>
    <property type="evidence" value="ECO:0007669"/>
    <property type="project" value="TreeGrafter"/>
</dbReference>
<dbReference type="AlphaFoldDB" id="A0A4R9LV94"/>
<dbReference type="CDD" id="cd00038">
    <property type="entry name" value="CAP_ED"/>
    <property type="match status" value="2"/>
</dbReference>
<dbReference type="InterPro" id="IPR050397">
    <property type="entry name" value="Env_Response_Regulators"/>
</dbReference>
<dbReference type="OrthoDB" id="9810708at2"/>
<dbReference type="SUPFAM" id="SSF51206">
    <property type="entry name" value="cAMP-binding domain-like"/>
    <property type="match status" value="2"/>
</dbReference>
<dbReference type="Gene3D" id="2.60.120.10">
    <property type="entry name" value="Jelly Rolls"/>
    <property type="match status" value="2"/>
</dbReference>
<evidence type="ECO:0000313" key="3">
    <source>
        <dbReference type="Proteomes" id="UP000298058"/>
    </source>
</evidence>
<dbReference type="EMBL" id="RQHW01000048">
    <property type="protein sequence ID" value="TGN18037.1"/>
    <property type="molecule type" value="Genomic_DNA"/>
</dbReference>
<keyword evidence="3" id="KW-1185">Reference proteome</keyword>
<dbReference type="Proteomes" id="UP000298058">
    <property type="component" value="Unassembled WGS sequence"/>
</dbReference>
<reference evidence="2" key="1">
    <citation type="journal article" date="2019" name="PLoS Negl. Trop. Dis.">
        <title>Revisiting the worldwide diversity of Leptospira species in the environment.</title>
        <authorList>
            <person name="Vincent A.T."/>
            <person name="Schiettekatte O."/>
            <person name="Bourhy P."/>
            <person name="Veyrier F.J."/>
            <person name="Picardeau M."/>
        </authorList>
    </citation>
    <scope>NUCLEOTIDE SEQUENCE [LARGE SCALE GENOMIC DNA]</scope>
    <source>
        <strain evidence="2">201300427</strain>
    </source>
</reference>
<gene>
    <name evidence="2" type="ORF">EHS15_15565</name>
</gene>
<dbReference type="SMART" id="SM00100">
    <property type="entry name" value="cNMP"/>
    <property type="match status" value="2"/>
</dbReference>
<proteinExistence type="predicted"/>
<dbReference type="PROSITE" id="PS50042">
    <property type="entry name" value="CNMP_BINDING_3"/>
    <property type="match status" value="2"/>
</dbReference>
<dbReference type="PANTHER" id="PTHR24567:SF74">
    <property type="entry name" value="HTH-TYPE TRANSCRIPTIONAL REGULATOR ARCR"/>
    <property type="match status" value="1"/>
</dbReference>
<dbReference type="RefSeq" id="WP_135761518.1">
    <property type="nucleotide sequence ID" value="NZ_RQHW01000048.1"/>
</dbReference>
<dbReference type="InterPro" id="IPR014710">
    <property type="entry name" value="RmlC-like_jellyroll"/>
</dbReference>
<protein>
    <submittedName>
        <fullName evidence="2">Crp/Fnr family transcriptional regulator</fullName>
    </submittedName>
</protein>
<dbReference type="InterPro" id="IPR018490">
    <property type="entry name" value="cNMP-bd_dom_sf"/>
</dbReference>
<evidence type="ECO:0000313" key="2">
    <source>
        <dbReference type="EMBL" id="TGN18037.1"/>
    </source>
</evidence>
<accession>A0A4R9LV94</accession>
<feature type="domain" description="Cyclic nucleotide-binding" evidence="1">
    <location>
        <begin position="174"/>
        <end position="268"/>
    </location>
</feature>